<keyword evidence="2" id="KW-1185">Reference proteome</keyword>
<organism evidence="1 2">
    <name type="scientific">Brevibacillus parabrevis</name>
    <dbReference type="NCBI Taxonomy" id="54914"/>
    <lineage>
        <taxon>Bacteria</taxon>
        <taxon>Bacillati</taxon>
        <taxon>Bacillota</taxon>
        <taxon>Bacilli</taxon>
        <taxon>Bacillales</taxon>
        <taxon>Paenibacillaceae</taxon>
        <taxon>Brevibacillus</taxon>
    </lineage>
</organism>
<sequence length="44" mass="5141">MCRAFLRGRGRPSDLLEYDVDAYKQKLFVMACQMVELEDEERAG</sequence>
<comment type="caution">
    <text evidence="1">The sequence shown here is derived from an EMBL/GenBank/DDBJ whole genome shotgun (WGS) entry which is preliminary data.</text>
</comment>
<accession>A0A4Y3PQQ9</accession>
<dbReference type="Proteomes" id="UP000316882">
    <property type="component" value="Unassembled WGS sequence"/>
</dbReference>
<protein>
    <submittedName>
        <fullName evidence="1">Uncharacterized protein</fullName>
    </submittedName>
</protein>
<dbReference type="GeneID" id="87615180"/>
<gene>
    <name evidence="1" type="ORF">BPA01_30390</name>
</gene>
<dbReference type="EMBL" id="BJMH01000013">
    <property type="protein sequence ID" value="GEB33459.1"/>
    <property type="molecule type" value="Genomic_DNA"/>
</dbReference>
<dbReference type="RefSeq" id="WP_255679189.1">
    <property type="nucleotide sequence ID" value="NZ_BJMH01000013.1"/>
</dbReference>
<proteinExistence type="predicted"/>
<dbReference type="AlphaFoldDB" id="A0A4Y3PQQ9"/>
<name>A0A4Y3PQQ9_BREPA</name>
<reference evidence="1 2" key="1">
    <citation type="submission" date="2019-06" db="EMBL/GenBank/DDBJ databases">
        <title>Whole genome shotgun sequence of Brevibacillus parabrevis NBRC 12334.</title>
        <authorList>
            <person name="Hosoyama A."/>
            <person name="Uohara A."/>
            <person name="Ohji S."/>
            <person name="Ichikawa N."/>
        </authorList>
    </citation>
    <scope>NUCLEOTIDE SEQUENCE [LARGE SCALE GENOMIC DNA]</scope>
    <source>
        <strain evidence="1 2">NBRC 12334</strain>
    </source>
</reference>
<evidence type="ECO:0000313" key="2">
    <source>
        <dbReference type="Proteomes" id="UP000316882"/>
    </source>
</evidence>
<evidence type="ECO:0000313" key="1">
    <source>
        <dbReference type="EMBL" id="GEB33459.1"/>
    </source>
</evidence>